<dbReference type="Proteomes" id="UP000692954">
    <property type="component" value="Unassembled WGS sequence"/>
</dbReference>
<sequence length="68" mass="8174">MNDNSKFGICLSEQKVDNANRYIKKEKQKKGKWIEVFDSQNEIYMKGEYLNNLKVGCWETIFKDQIMY</sequence>
<comment type="caution">
    <text evidence="1">The sequence shown here is derived from an EMBL/GenBank/DDBJ whole genome shotgun (WGS) entry which is preliminary data.</text>
</comment>
<dbReference type="AlphaFoldDB" id="A0A8S1PF01"/>
<gene>
    <name evidence="1" type="ORF">PSON_ATCC_30995.1.T0760243</name>
</gene>
<proteinExistence type="predicted"/>
<dbReference type="EMBL" id="CAJJDN010000076">
    <property type="protein sequence ID" value="CAD8101892.1"/>
    <property type="molecule type" value="Genomic_DNA"/>
</dbReference>
<reference evidence="1" key="1">
    <citation type="submission" date="2021-01" db="EMBL/GenBank/DDBJ databases">
        <authorList>
            <consortium name="Genoscope - CEA"/>
            <person name="William W."/>
        </authorList>
    </citation>
    <scope>NUCLEOTIDE SEQUENCE</scope>
</reference>
<organism evidence="1 2">
    <name type="scientific">Paramecium sonneborni</name>
    <dbReference type="NCBI Taxonomy" id="65129"/>
    <lineage>
        <taxon>Eukaryota</taxon>
        <taxon>Sar</taxon>
        <taxon>Alveolata</taxon>
        <taxon>Ciliophora</taxon>
        <taxon>Intramacronucleata</taxon>
        <taxon>Oligohymenophorea</taxon>
        <taxon>Peniculida</taxon>
        <taxon>Parameciidae</taxon>
        <taxon>Paramecium</taxon>
    </lineage>
</organism>
<evidence type="ECO:0000313" key="1">
    <source>
        <dbReference type="EMBL" id="CAD8101892.1"/>
    </source>
</evidence>
<name>A0A8S1PF01_9CILI</name>
<keyword evidence="2" id="KW-1185">Reference proteome</keyword>
<evidence type="ECO:0000313" key="2">
    <source>
        <dbReference type="Proteomes" id="UP000692954"/>
    </source>
</evidence>
<protein>
    <submittedName>
        <fullName evidence="1">Uncharacterized protein</fullName>
    </submittedName>
</protein>
<accession>A0A8S1PF01</accession>